<evidence type="ECO:0000313" key="1">
    <source>
        <dbReference type="EMBL" id="KAK8990859.1"/>
    </source>
</evidence>
<reference evidence="1 2" key="1">
    <citation type="journal article" date="2024" name="G3 (Bethesda)">
        <title>Genome assembly of Hibiscus sabdariffa L. provides insights into metabolisms of medicinal natural products.</title>
        <authorList>
            <person name="Kim T."/>
        </authorList>
    </citation>
    <scope>NUCLEOTIDE SEQUENCE [LARGE SCALE GENOMIC DNA]</scope>
    <source>
        <strain evidence="1">TK-2024</strain>
        <tissue evidence="1">Old leaves</tissue>
    </source>
</reference>
<proteinExistence type="predicted"/>
<evidence type="ECO:0000313" key="2">
    <source>
        <dbReference type="Proteomes" id="UP001396334"/>
    </source>
</evidence>
<dbReference type="EMBL" id="JBBPBN010000053">
    <property type="protein sequence ID" value="KAK8990859.1"/>
    <property type="molecule type" value="Genomic_DNA"/>
</dbReference>
<protein>
    <submittedName>
        <fullName evidence="1">Uncharacterized protein</fullName>
    </submittedName>
</protein>
<comment type="caution">
    <text evidence="1">The sequence shown here is derived from an EMBL/GenBank/DDBJ whole genome shotgun (WGS) entry which is preliminary data.</text>
</comment>
<sequence>MVMETRDCSIEDLELDVTDDDVVIKEGLISRINFSDRVHKSIDDKLAKAIVVRLLDKSIGYTAAGKLDKNAKVTSKGTIVQAKSLLNESNHTSVHVIEDDQGGVLCELNDHFMIGPIRNSGSTGTHHFTAKSFYRQGQHLYKKGMKKGPNKKSITDWAPISLGKVDLADSTNLHHVDSQHSSVVEEIQDKQ</sequence>
<name>A0ABR2PRI3_9ROSI</name>
<organism evidence="1 2">
    <name type="scientific">Hibiscus sabdariffa</name>
    <name type="common">roselle</name>
    <dbReference type="NCBI Taxonomy" id="183260"/>
    <lineage>
        <taxon>Eukaryota</taxon>
        <taxon>Viridiplantae</taxon>
        <taxon>Streptophyta</taxon>
        <taxon>Embryophyta</taxon>
        <taxon>Tracheophyta</taxon>
        <taxon>Spermatophyta</taxon>
        <taxon>Magnoliopsida</taxon>
        <taxon>eudicotyledons</taxon>
        <taxon>Gunneridae</taxon>
        <taxon>Pentapetalae</taxon>
        <taxon>rosids</taxon>
        <taxon>malvids</taxon>
        <taxon>Malvales</taxon>
        <taxon>Malvaceae</taxon>
        <taxon>Malvoideae</taxon>
        <taxon>Hibiscus</taxon>
    </lineage>
</organism>
<accession>A0ABR2PRI3</accession>
<keyword evidence="2" id="KW-1185">Reference proteome</keyword>
<dbReference type="Proteomes" id="UP001396334">
    <property type="component" value="Unassembled WGS sequence"/>
</dbReference>
<gene>
    <name evidence="1" type="ORF">V6N11_028815</name>
</gene>